<evidence type="ECO:0000256" key="4">
    <source>
        <dbReference type="ARBA" id="ARBA00022729"/>
    </source>
</evidence>
<dbReference type="GO" id="GO:0015833">
    <property type="term" value="P:peptide transport"/>
    <property type="evidence" value="ECO:0007669"/>
    <property type="project" value="TreeGrafter"/>
</dbReference>
<comment type="caution">
    <text evidence="6">The sequence shown here is derived from an EMBL/GenBank/DDBJ whole genome shotgun (WGS) entry which is preliminary data.</text>
</comment>
<dbReference type="GO" id="GO:1904680">
    <property type="term" value="F:peptide transmembrane transporter activity"/>
    <property type="evidence" value="ECO:0007669"/>
    <property type="project" value="TreeGrafter"/>
</dbReference>
<proteinExistence type="inferred from homology"/>
<evidence type="ECO:0000256" key="3">
    <source>
        <dbReference type="ARBA" id="ARBA00022448"/>
    </source>
</evidence>
<keyword evidence="4" id="KW-0732">Signal</keyword>
<feature type="non-terminal residue" evidence="6">
    <location>
        <position position="170"/>
    </location>
</feature>
<gene>
    <name evidence="6" type="ORF">K8W24_09125</name>
</gene>
<dbReference type="Proteomes" id="UP000775129">
    <property type="component" value="Unassembled WGS sequence"/>
</dbReference>
<evidence type="ECO:0000259" key="5">
    <source>
        <dbReference type="Pfam" id="PF00496"/>
    </source>
</evidence>
<dbReference type="Pfam" id="PF00496">
    <property type="entry name" value="SBP_bac_5"/>
    <property type="match status" value="1"/>
</dbReference>
<dbReference type="PANTHER" id="PTHR30290:SF10">
    <property type="entry name" value="PERIPLASMIC OLIGOPEPTIDE-BINDING PROTEIN-RELATED"/>
    <property type="match status" value="1"/>
</dbReference>
<sequence length="170" mass="17815">MFDAAMTPTRRTMLLTMAGVPVLVTACAQTTEDGGSDGGSSGGGGGALTIGTTDKVTALDPAAAYDNGSSTVWTQCYAYLMNTSVGSEDGVPEPDLAETAEFTSDNVYTVTLKEGLTFANGNELTSEDVKHTFDRQLEIADHNGPSSLLGNLEKVEAVDELTVEFHLKEP</sequence>
<keyword evidence="3" id="KW-0813">Transport</keyword>
<name>A0A921KQQ5_9MICO</name>
<reference evidence="6" key="2">
    <citation type="submission" date="2021-09" db="EMBL/GenBank/DDBJ databases">
        <authorList>
            <person name="Gilroy R."/>
        </authorList>
    </citation>
    <scope>NUCLEOTIDE SEQUENCE</scope>
    <source>
        <strain evidence="6">1647</strain>
    </source>
</reference>
<comment type="subcellular location">
    <subcellularLocation>
        <location evidence="1">Cell envelope</location>
    </subcellularLocation>
</comment>
<dbReference type="InterPro" id="IPR039424">
    <property type="entry name" value="SBP_5"/>
</dbReference>
<dbReference type="SUPFAM" id="SSF53850">
    <property type="entry name" value="Periplasmic binding protein-like II"/>
    <property type="match status" value="1"/>
</dbReference>
<evidence type="ECO:0000313" key="6">
    <source>
        <dbReference type="EMBL" id="HJF49942.1"/>
    </source>
</evidence>
<dbReference type="Gene3D" id="3.40.190.10">
    <property type="entry name" value="Periplasmic binding protein-like II"/>
    <property type="match status" value="1"/>
</dbReference>
<organism evidence="6 7">
    <name type="scientific">Brachybacterium paraconglomeratum</name>
    <dbReference type="NCBI Taxonomy" id="173362"/>
    <lineage>
        <taxon>Bacteria</taxon>
        <taxon>Bacillati</taxon>
        <taxon>Actinomycetota</taxon>
        <taxon>Actinomycetes</taxon>
        <taxon>Micrococcales</taxon>
        <taxon>Dermabacteraceae</taxon>
        <taxon>Brachybacterium</taxon>
    </lineage>
</organism>
<dbReference type="PANTHER" id="PTHR30290">
    <property type="entry name" value="PERIPLASMIC BINDING COMPONENT OF ABC TRANSPORTER"/>
    <property type="match status" value="1"/>
</dbReference>
<reference evidence="6" key="1">
    <citation type="journal article" date="2021" name="PeerJ">
        <title>Extensive microbial diversity within the chicken gut microbiome revealed by metagenomics and culture.</title>
        <authorList>
            <person name="Gilroy R."/>
            <person name="Ravi A."/>
            <person name="Getino M."/>
            <person name="Pursley I."/>
            <person name="Horton D.L."/>
            <person name="Alikhan N.F."/>
            <person name="Baker D."/>
            <person name="Gharbi K."/>
            <person name="Hall N."/>
            <person name="Watson M."/>
            <person name="Adriaenssens E.M."/>
            <person name="Foster-Nyarko E."/>
            <person name="Jarju S."/>
            <person name="Secka A."/>
            <person name="Antonio M."/>
            <person name="Oren A."/>
            <person name="Chaudhuri R.R."/>
            <person name="La Ragione R."/>
            <person name="Hildebrand F."/>
            <person name="Pallen M.J."/>
        </authorList>
    </citation>
    <scope>NUCLEOTIDE SEQUENCE</scope>
    <source>
        <strain evidence="6">1647</strain>
    </source>
</reference>
<feature type="domain" description="Solute-binding protein family 5" evidence="5">
    <location>
        <begin position="92"/>
        <end position="170"/>
    </location>
</feature>
<accession>A0A921KQQ5</accession>
<dbReference type="InterPro" id="IPR000914">
    <property type="entry name" value="SBP_5_dom"/>
</dbReference>
<evidence type="ECO:0000313" key="7">
    <source>
        <dbReference type="Proteomes" id="UP000775129"/>
    </source>
</evidence>
<evidence type="ECO:0000256" key="1">
    <source>
        <dbReference type="ARBA" id="ARBA00004196"/>
    </source>
</evidence>
<evidence type="ECO:0000256" key="2">
    <source>
        <dbReference type="ARBA" id="ARBA00005695"/>
    </source>
</evidence>
<dbReference type="EMBL" id="DYWO01000267">
    <property type="protein sequence ID" value="HJF49942.1"/>
    <property type="molecule type" value="Genomic_DNA"/>
</dbReference>
<dbReference type="AlphaFoldDB" id="A0A921KQQ5"/>
<dbReference type="GO" id="GO:0030313">
    <property type="term" value="C:cell envelope"/>
    <property type="evidence" value="ECO:0007669"/>
    <property type="project" value="UniProtKB-SubCell"/>
</dbReference>
<comment type="similarity">
    <text evidence="2">Belongs to the bacterial solute-binding protein 5 family.</text>
</comment>
<protein>
    <submittedName>
        <fullName evidence="6">ABC transporter substrate-binding protein</fullName>
    </submittedName>
</protein>